<dbReference type="InterPro" id="IPR036400">
    <property type="entry name" value="Cyt_B5-like_heme/steroid_sf"/>
</dbReference>
<keyword evidence="13" id="KW-1133">Transmembrane helix</keyword>
<evidence type="ECO:0000259" key="14">
    <source>
        <dbReference type="PROSITE" id="PS50255"/>
    </source>
</evidence>
<evidence type="ECO:0000256" key="12">
    <source>
        <dbReference type="ARBA" id="ARBA00038168"/>
    </source>
</evidence>
<keyword evidence="7" id="KW-0492">Microsome</keyword>
<evidence type="ECO:0000256" key="10">
    <source>
        <dbReference type="ARBA" id="ARBA00023136"/>
    </source>
</evidence>
<keyword evidence="8" id="KW-0249">Electron transport</keyword>
<evidence type="ECO:0000256" key="8">
    <source>
        <dbReference type="ARBA" id="ARBA00022982"/>
    </source>
</evidence>
<name>A0A0D2KCB4_9EURO</name>
<dbReference type="VEuPathDB" id="FungiDB:Z520_10063"/>
<gene>
    <name evidence="15" type="ORF">Z520_10063</name>
</gene>
<evidence type="ECO:0000256" key="6">
    <source>
        <dbReference type="ARBA" id="ARBA00022824"/>
    </source>
</evidence>
<dbReference type="GeneID" id="27715809"/>
<keyword evidence="10 13" id="KW-0472">Membrane</keyword>
<dbReference type="PANTHER" id="PTHR19359:SF150">
    <property type="entry name" value="CYTOCHROME B5"/>
    <property type="match status" value="1"/>
</dbReference>
<feature type="transmembrane region" description="Helical" evidence="13">
    <location>
        <begin position="104"/>
        <end position="121"/>
    </location>
</feature>
<evidence type="ECO:0000256" key="13">
    <source>
        <dbReference type="SAM" id="Phobius"/>
    </source>
</evidence>
<evidence type="ECO:0000256" key="3">
    <source>
        <dbReference type="ARBA" id="ARBA00022617"/>
    </source>
</evidence>
<evidence type="ECO:0000313" key="15">
    <source>
        <dbReference type="EMBL" id="KIX94353.1"/>
    </source>
</evidence>
<comment type="subcellular location">
    <subcellularLocation>
        <location evidence="1">Endoplasmic reticulum membrane</location>
        <topology evidence="1">Single-pass membrane protein</topology>
        <orientation evidence="1">Cytoplasmic side</orientation>
    </subcellularLocation>
    <subcellularLocation>
        <location evidence="11">Microsome membrane</location>
        <topology evidence="11">Single-pass membrane protein</topology>
        <orientation evidence="11">Cytoplasmic side</orientation>
    </subcellularLocation>
</comment>
<evidence type="ECO:0000256" key="5">
    <source>
        <dbReference type="ARBA" id="ARBA00022723"/>
    </source>
</evidence>
<comment type="similarity">
    <text evidence="12">Belongs to the cytochrome b5 family.</text>
</comment>
<feature type="domain" description="Cytochrome b5 heme-binding" evidence="14">
    <location>
        <begin position="2"/>
        <end position="78"/>
    </location>
</feature>
<evidence type="ECO:0000256" key="9">
    <source>
        <dbReference type="ARBA" id="ARBA00023004"/>
    </source>
</evidence>
<dbReference type="Gene3D" id="3.10.120.10">
    <property type="entry name" value="Cytochrome b5-like heme/steroid binding domain"/>
    <property type="match status" value="1"/>
</dbReference>
<keyword evidence="16" id="KW-1185">Reference proteome</keyword>
<dbReference type="GO" id="GO:0020037">
    <property type="term" value="F:heme binding"/>
    <property type="evidence" value="ECO:0007669"/>
    <property type="project" value="TreeGrafter"/>
</dbReference>
<dbReference type="PROSITE" id="PS50255">
    <property type="entry name" value="CYTOCHROME_B5_2"/>
    <property type="match status" value="1"/>
</dbReference>
<reference evidence="15 16" key="1">
    <citation type="submission" date="2015-01" db="EMBL/GenBank/DDBJ databases">
        <title>The Genome Sequence of Fonsecaea multimorphosa CBS 102226.</title>
        <authorList>
            <consortium name="The Broad Institute Genomics Platform"/>
            <person name="Cuomo C."/>
            <person name="de Hoog S."/>
            <person name="Gorbushina A."/>
            <person name="Stielow B."/>
            <person name="Teixiera M."/>
            <person name="Abouelleil A."/>
            <person name="Chapman S.B."/>
            <person name="Priest M."/>
            <person name="Young S.K."/>
            <person name="Wortman J."/>
            <person name="Nusbaum C."/>
            <person name="Birren B."/>
        </authorList>
    </citation>
    <scope>NUCLEOTIDE SEQUENCE [LARGE SCALE GENOMIC DNA]</scope>
    <source>
        <strain evidence="15 16">CBS 102226</strain>
    </source>
</reference>
<dbReference type="AlphaFoldDB" id="A0A0D2KCB4"/>
<evidence type="ECO:0000256" key="11">
    <source>
        <dbReference type="ARBA" id="ARBA00037877"/>
    </source>
</evidence>
<dbReference type="STRING" id="1442371.A0A0D2KCB4"/>
<dbReference type="Proteomes" id="UP000053411">
    <property type="component" value="Unassembled WGS sequence"/>
</dbReference>
<dbReference type="PANTHER" id="PTHR19359">
    <property type="entry name" value="CYTOCHROME B5"/>
    <property type="match status" value="1"/>
</dbReference>
<keyword evidence="6" id="KW-0256">Endoplasmic reticulum</keyword>
<dbReference type="GO" id="GO:0046872">
    <property type="term" value="F:metal ion binding"/>
    <property type="evidence" value="ECO:0007669"/>
    <property type="project" value="UniProtKB-KW"/>
</dbReference>
<organism evidence="15 16">
    <name type="scientific">Fonsecaea multimorphosa CBS 102226</name>
    <dbReference type="NCBI Taxonomy" id="1442371"/>
    <lineage>
        <taxon>Eukaryota</taxon>
        <taxon>Fungi</taxon>
        <taxon>Dikarya</taxon>
        <taxon>Ascomycota</taxon>
        <taxon>Pezizomycotina</taxon>
        <taxon>Eurotiomycetes</taxon>
        <taxon>Chaetothyriomycetidae</taxon>
        <taxon>Chaetothyriales</taxon>
        <taxon>Herpotrichiellaceae</taxon>
        <taxon>Fonsecaea</taxon>
    </lineage>
</organism>
<evidence type="ECO:0000256" key="7">
    <source>
        <dbReference type="ARBA" id="ARBA00022848"/>
    </source>
</evidence>
<dbReference type="InterPro" id="IPR001199">
    <property type="entry name" value="Cyt_B5-like_heme/steroid-bd"/>
</dbReference>
<dbReference type="SUPFAM" id="SSF55856">
    <property type="entry name" value="Cytochrome b5-like heme/steroid binding domain"/>
    <property type="match status" value="1"/>
</dbReference>
<keyword evidence="9" id="KW-0408">Iron</keyword>
<keyword evidence="3" id="KW-0349">Heme</keyword>
<dbReference type="SMART" id="SM01117">
    <property type="entry name" value="Cyt-b5"/>
    <property type="match status" value="1"/>
</dbReference>
<keyword evidence="5" id="KW-0479">Metal-binding</keyword>
<keyword evidence="4 13" id="KW-0812">Transmembrane</keyword>
<sequence>MSPTFTLSEVDAHSSNKDLYLIVHGKVHNVTDFIDQHPGGREKLLETGGSDVTELFENAAHSEDARSLLSEMYIGDLLPEENSKPARKSVERRLPTNADGIPSVWLYTICVVVLLIALAVYQKSELLP</sequence>
<dbReference type="Pfam" id="PF00173">
    <property type="entry name" value="Cyt-b5"/>
    <property type="match status" value="1"/>
</dbReference>
<proteinExistence type="inferred from homology"/>
<dbReference type="OrthoDB" id="260519at2759"/>
<evidence type="ECO:0000313" key="16">
    <source>
        <dbReference type="Proteomes" id="UP000053411"/>
    </source>
</evidence>
<evidence type="ECO:0000256" key="1">
    <source>
        <dbReference type="ARBA" id="ARBA00004131"/>
    </source>
</evidence>
<protein>
    <recommendedName>
        <fullName evidence="14">Cytochrome b5 heme-binding domain-containing protein</fullName>
    </recommendedName>
</protein>
<dbReference type="RefSeq" id="XP_016628476.1">
    <property type="nucleotide sequence ID" value="XM_016780557.1"/>
</dbReference>
<dbReference type="EMBL" id="KN848088">
    <property type="protein sequence ID" value="KIX94353.1"/>
    <property type="molecule type" value="Genomic_DNA"/>
</dbReference>
<dbReference type="InterPro" id="IPR050668">
    <property type="entry name" value="Cytochrome_b5"/>
</dbReference>
<evidence type="ECO:0000256" key="4">
    <source>
        <dbReference type="ARBA" id="ARBA00022692"/>
    </source>
</evidence>
<keyword evidence="2" id="KW-0813">Transport</keyword>
<accession>A0A0D2KCB4</accession>
<evidence type="ECO:0000256" key="2">
    <source>
        <dbReference type="ARBA" id="ARBA00022448"/>
    </source>
</evidence>
<dbReference type="FunFam" id="3.10.120.10:FF:000002">
    <property type="entry name" value="Cytochrome b5 type B"/>
    <property type="match status" value="1"/>
</dbReference>
<dbReference type="PRINTS" id="PR00363">
    <property type="entry name" value="CYTOCHROMEB5"/>
</dbReference>
<dbReference type="GO" id="GO:0005789">
    <property type="term" value="C:endoplasmic reticulum membrane"/>
    <property type="evidence" value="ECO:0007669"/>
    <property type="project" value="UniProtKB-SubCell"/>
</dbReference>